<dbReference type="InterPro" id="IPR036116">
    <property type="entry name" value="FN3_sf"/>
</dbReference>
<feature type="domain" description="Fibronectin type-III" evidence="5">
    <location>
        <begin position="227"/>
        <end position="318"/>
    </location>
</feature>
<evidence type="ECO:0000256" key="1">
    <source>
        <dbReference type="ARBA" id="ARBA00022737"/>
    </source>
</evidence>
<dbReference type="InterPro" id="IPR036179">
    <property type="entry name" value="Ig-like_dom_sf"/>
</dbReference>
<dbReference type="FunFam" id="2.60.40.10:FF:000029">
    <property type="entry name" value="Myomesin 1"/>
    <property type="match status" value="1"/>
</dbReference>
<dbReference type="Gene3D" id="2.60.40.10">
    <property type="entry name" value="Immunoglobulins"/>
    <property type="match status" value="7"/>
</dbReference>
<dbReference type="FunFam" id="2.60.40.10:FF:000124">
    <property type="entry name" value="Myomesin 1"/>
    <property type="match status" value="1"/>
</dbReference>
<evidence type="ECO:0000313" key="6">
    <source>
        <dbReference type="Ensembl" id="ENSPLAP00000031092.1"/>
    </source>
</evidence>
<dbReference type="GeneTree" id="ENSGT00940000158669"/>
<dbReference type="AlphaFoldDB" id="A0A3B3W1L2"/>
<sequence length="734" mass="83416">MVHFQNPLILPISFFLHAVCVDTVPPPPHSVLAIRDTDTSVVLQWQEPKDKDNILGYYLYYSEAGKQEWKTVNNKPLTTTRFIVHGLKTWKEYVFRVKSVSRAGNSKYSDESHPILVKSAINVPSPPSGIALLLCTESEMVLGWRAPSSNGGSSVRGYYLDQKEKGMEFWREVNIKPAKEKQLRVDLKTGHFYQFRVFAANAAGVGKPSDASEAFLCEKWTMPEPGCPYDLELREVRDDSLVLRWASPLYEGQSPVSGYMLEMSQGNQSDNWTILTAKPVTGLQTGHTYCFRVSAVNNAGVGRASLPSEPVTVQTQPGTKEIKIGVDDDGFIFLGYEAVEMNDDSEFIWGKNYTEPIDSQRTKAETTKNRSVLTFKDPSEEDLGLYTVEMSDSPQLSSSYEFTAEVIALKSTWQVEVSEKGGVRLWLQTESLSNSAELRLVFNDREISTSPRRKINFDKAKGLVEILFDQLSQEDEGSYTAQLRDGRAKNQCTLVFVDQTFINVCFYMLFIVAQNNLFLFFQGPYFQEFLTWSVNKDCELIIQCKVLLYLLLDLCFILCFRGRNIDQETRTKPGSSMQKVWIEILNPTENDKGEYILEMFDGKETHKRLYELSTEDRAKVVKGLPDVVAIMEGKSLCLTCFIDGDPAPEIFWLRNDREILDQTQFTITKESKRTSITVNKVTTEDSGKYSIFVRNQYGSETVDVTLSVYKKGDKPPANPQFYPVRYFILSTNRK</sequence>
<evidence type="ECO:0000313" key="7">
    <source>
        <dbReference type="Proteomes" id="UP000261500"/>
    </source>
</evidence>
<feature type="signal peptide" evidence="3">
    <location>
        <begin position="1"/>
        <end position="23"/>
    </location>
</feature>
<keyword evidence="7" id="KW-1185">Reference proteome</keyword>
<accession>A0A3B3W1L2</accession>
<keyword evidence="1" id="KW-0677">Repeat</keyword>
<dbReference type="Proteomes" id="UP000261500">
    <property type="component" value="Unplaced"/>
</dbReference>
<dbReference type="InterPro" id="IPR007110">
    <property type="entry name" value="Ig-like_dom"/>
</dbReference>
<dbReference type="SMART" id="SM00408">
    <property type="entry name" value="IGc2"/>
    <property type="match status" value="1"/>
</dbReference>
<feature type="domain" description="Ig-like" evidence="4">
    <location>
        <begin position="632"/>
        <end position="707"/>
    </location>
</feature>
<dbReference type="PROSITE" id="PS50853">
    <property type="entry name" value="FN3"/>
    <property type="match status" value="3"/>
</dbReference>
<dbReference type="InterPro" id="IPR003599">
    <property type="entry name" value="Ig_sub"/>
</dbReference>
<dbReference type="CDD" id="cd00063">
    <property type="entry name" value="FN3"/>
    <property type="match status" value="3"/>
</dbReference>
<dbReference type="GO" id="GO:0031430">
    <property type="term" value="C:M band"/>
    <property type="evidence" value="ECO:0007669"/>
    <property type="project" value="TreeGrafter"/>
</dbReference>
<evidence type="ECO:0000259" key="5">
    <source>
        <dbReference type="PROSITE" id="PS50853"/>
    </source>
</evidence>
<reference evidence="6" key="1">
    <citation type="submission" date="2025-08" db="UniProtKB">
        <authorList>
            <consortium name="Ensembl"/>
        </authorList>
    </citation>
    <scope>IDENTIFICATION</scope>
</reference>
<dbReference type="Pfam" id="PF07679">
    <property type="entry name" value="I-set"/>
    <property type="match status" value="1"/>
</dbReference>
<feature type="chain" id="PRO_5017307108" description="Myomesin 3" evidence="3">
    <location>
        <begin position="24"/>
        <end position="734"/>
    </location>
</feature>
<dbReference type="InterPro" id="IPR003598">
    <property type="entry name" value="Ig_sub2"/>
</dbReference>
<dbReference type="SMART" id="SM00060">
    <property type="entry name" value="FN3"/>
    <property type="match status" value="3"/>
</dbReference>
<evidence type="ECO:0000256" key="3">
    <source>
        <dbReference type="SAM" id="SignalP"/>
    </source>
</evidence>
<feature type="domain" description="Fibronectin type-III" evidence="5">
    <location>
        <begin position="126"/>
        <end position="219"/>
    </location>
</feature>
<dbReference type="InterPro" id="IPR003961">
    <property type="entry name" value="FN3_dom"/>
</dbReference>
<dbReference type="SUPFAM" id="SSF48726">
    <property type="entry name" value="Immunoglobulin"/>
    <property type="match status" value="2"/>
</dbReference>
<dbReference type="FunFam" id="2.60.40.10:FF:000179">
    <property type="entry name" value="Myomesin 2"/>
    <property type="match status" value="1"/>
</dbReference>
<dbReference type="InterPro" id="IPR013783">
    <property type="entry name" value="Ig-like_fold"/>
</dbReference>
<dbReference type="PROSITE" id="PS50835">
    <property type="entry name" value="IG_LIKE"/>
    <property type="match status" value="1"/>
</dbReference>
<dbReference type="SMART" id="SM00409">
    <property type="entry name" value="IG"/>
    <property type="match status" value="1"/>
</dbReference>
<dbReference type="GO" id="GO:0045214">
    <property type="term" value="P:sarcomere organization"/>
    <property type="evidence" value="ECO:0007669"/>
    <property type="project" value="TreeGrafter"/>
</dbReference>
<reference evidence="6" key="2">
    <citation type="submission" date="2025-09" db="UniProtKB">
        <authorList>
            <consortium name="Ensembl"/>
        </authorList>
    </citation>
    <scope>IDENTIFICATION</scope>
</reference>
<dbReference type="Ensembl" id="ENSPLAT00000031755.1">
    <property type="protein sequence ID" value="ENSPLAP00000031092.1"/>
    <property type="gene ID" value="ENSPLAG00000022873.1"/>
</dbReference>
<dbReference type="PANTHER" id="PTHR13817:SF89">
    <property type="entry name" value="MYOMESIN-3"/>
    <property type="match status" value="1"/>
</dbReference>
<evidence type="ECO:0000256" key="2">
    <source>
        <dbReference type="ARBA" id="ARBA00023319"/>
    </source>
</evidence>
<evidence type="ECO:0000259" key="4">
    <source>
        <dbReference type="PROSITE" id="PS50835"/>
    </source>
</evidence>
<proteinExistence type="predicted"/>
<protein>
    <recommendedName>
        <fullName evidence="8">Myomesin 3</fullName>
    </recommendedName>
</protein>
<feature type="domain" description="Fibronectin type-III" evidence="5">
    <location>
        <begin position="27"/>
        <end position="120"/>
    </location>
</feature>
<keyword evidence="2" id="KW-0393">Immunoglobulin domain</keyword>
<dbReference type="InterPro" id="IPR013098">
    <property type="entry name" value="Ig_I-set"/>
</dbReference>
<dbReference type="STRING" id="48699.ENSPLAP00000031092"/>
<dbReference type="SUPFAM" id="SSF49265">
    <property type="entry name" value="Fibronectin type III"/>
    <property type="match status" value="2"/>
</dbReference>
<dbReference type="InterPro" id="IPR050964">
    <property type="entry name" value="Striated_Muscle_Regulatory"/>
</dbReference>
<keyword evidence="3" id="KW-0732">Signal</keyword>
<name>A0A3B3W1L2_9TELE</name>
<dbReference type="PANTHER" id="PTHR13817">
    <property type="entry name" value="TITIN"/>
    <property type="match status" value="1"/>
</dbReference>
<dbReference type="FunFam" id="2.60.40.10:FF:000197">
    <property type="entry name" value="Myomesin 1"/>
    <property type="match status" value="1"/>
</dbReference>
<dbReference type="Pfam" id="PF00041">
    <property type="entry name" value="fn3"/>
    <property type="match status" value="3"/>
</dbReference>
<evidence type="ECO:0008006" key="8">
    <source>
        <dbReference type="Google" id="ProtNLM"/>
    </source>
</evidence>
<organism evidence="6 7">
    <name type="scientific">Poecilia latipinna</name>
    <name type="common">sailfin molly</name>
    <dbReference type="NCBI Taxonomy" id="48699"/>
    <lineage>
        <taxon>Eukaryota</taxon>
        <taxon>Metazoa</taxon>
        <taxon>Chordata</taxon>
        <taxon>Craniata</taxon>
        <taxon>Vertebrata</taxon>
        <taxon>Euteleostomi</taxon>
        <taxon>Actinopterygii</taxon>
        <taxon>Neopterygii</taxon>
        <taxon>Teleostei</taxon>
        <taxon>Neoteleostei</taxon>
        <taxon>Acanthomorphata</taxon>
        <taxon>Ovalentaria</taxon>
        <taxon>Atherinomorphae</taxon>
        <taxon>Cyprinodontiformes</taxon>
        <taxon>Poeciliidae</taxon>
        <taxon>Poeciliinae</taxon>
        <taxon>Poecilia</taxon>
    </lineage>
</organism>